<keyword evidence="3" id="KW-0406">Ion transport</keyword>
<keyword evidence="4" id="KW-1185">Reference proteome</keyword>
<feature type="transmembrane region" description="Helical" evidence="1">
    <location>
        <begin position="81"/>
        <end position="99"/>
    </location>
</feature>
<feature type="transmembrane region" description="Helical" evidence="1">
    <location>
        <begin position="40"/>
        <end position="61"/>
    </location>
</feature>
<dbReference type="EMBL" id="JBIAMX010000005">
    <property type="protein sequence ID" value="MFF0543475.1"/>
    <property type="molecule type" value="Genomic_DNA"/>
</dbReference>
<accession>A0ABW6PM37</accession>
<evidence type="ECO:0000313" key="4">
    <source>
        <dbReference type="Proteomes" id="UP001601444"/>
    </source>
</evidence>
<keyword evidence="1" id="KW-0812">Transmembrane</keyword>
<dbReference type="RefSeq" id="WP_387700107.1">
    <property type="nucleotide sequence ID" value="NZ_JBIAMX010000005.1"/>
</dbReference>
<keyword evidence="3" id="KW-0813">Transport</keyword>
<evidence type="ECO:0000313" key="3">
    <source>
        <dbReference type="EMBL" id="MFF0543475.1"/>
    </source>
</evidence>
<dbReference type="Gene3D" id="1.10.287.70">
    <property type="match status" value="1"/>
</dbReference>
<keyword evidence="1" id="KW-1133">Transmembrane helix</keyword>
<evidence type="ECO:0000259" key="2">
    <source>
        <dbReference type="Pfam" id="PF07885"/>
    </source>
</evidence>
<gene>
    <name evidence="3" type="ORF">ACFYTF_11635</name>
</gene>
<proteinExistence type="predicted"/>
<dbReference type="Proteomes" id="UP001601444">
    <property type="component" value="Unassembled WGS sequence"/>
</dbReference>
<name>A0ABW6PM37_9NOCA</name>
<dbReference type="GO" id="GO:0034220">
    <property type="term" value="P:monoatomic ion transmembrane transport"/>
    <property type="evidence" value="ECO:0007669"/>
    <property type="project" value="UniProtKB-KW"/>
</dbReference>
<dbReference type="InterPro" id="IPR013099">
    <property type="entry name" value="K_chnl_dom"/>
</dbReference>
<sequence>MTDQPRRSTRVRNLVAGVVCALLFFYGVPLRWDIGGDNIASQILALICFLIGLGGLIWLIARRIRHYLRDPEAMGSRIDSILLLVFVAVVFFAQFYYRLEIHDPAEFSGLATRTDSLYYTVVTLGTVGYGDVHATGQVARIATMAQIAFDLVIIGTLLTIFTSALTRRLERAADRAAAAKLSGGTDTTR</sequence>
<dbReference type="Pfam" id="PF07885">
    <property type="entry name" value="Ion_trans_2"/>
    <property type="match status" value="1"/>
</dbReference>
<organism evidence="3 4">
    <name type="scientific">Nocardia thailandica</name>
    <dbReference type="NCBI Taxonomy" id="257275"/>
    <lineage>
        <taxon>Bacteria</taxon>
        <taxon>Bacillati</taxon>
        <taxon>Actinomycetota</taxon>
        <taxon>Actinomycetes</taxon>
        <taxon>Mycobacteriales</taxon>
        <taxon>Nocardiaceae</taxon>
        <taxon>Nocardia</taxon>
    </lineage>
</organism>
<dbReference type="SUPFAM" id="SSF81324">
    <property type="entry name" value="Voltage-gated potassium channels"/>
    <property type="match status" value="1"/>
</dbReference>
<feature type="transmembrane region" description="Helical" evidence="1">
    <location>
        <begin position="12"/>
        <end position="28"/>
    </location>
</feature>
<comment type="caution">
    <text evidence="3">The sequence shown here is derived from an EMBL/GenBank/DDBJ whole genome shotgun (WGS) entry which is preliminary data.</text>
</comment>
<protein>
    <submittedName>
        <fullName evidence="3">Potassium channel family protein</fullName>
    </submittedName>
</protein>
<feature type="transmembrane region" description="Helical" evidence="1">
    <location>
        <begin position="147"/>
        <end position="165"/>
    </location>
</feature>
<reference evidence="3 4" key="1">
    <citation type="submission" date="2024-10" db="EMBL/GenBank/DDBJ databases">
        <title>The Natural Products Discovery Center: Release of the First 8490 Sequenced Strains for Exploring Actinobacteria Biosynthetic Diversity.</title>
        <authorList>
            <person name="Kalkreuter E."/>
            <person name="Kautsar S.A."/>
            <person name="Yang D."/>
            <person name="Bader C.D."/>
            <person name="Teijaro C.N."/>
            <person name="Fluegel L."/>
            <person name="Davis C.M."/>
            <person name="Simpson J.R."/>
            <person name="Lauterbach L."/>
            <person name="Steele A.D."/>
            <person name="Gui C."/>
            <person name="Meng S."/>
            <person name="Li G."/>
            <person name="Viehrig K."/>
            <person name="Ye F."/>
            <person name="Su P."/>
            <person name="Kiefer A.F."/>
            <person name="Nichols A."/>
            <person name="Cepeda A.J."/>
            <person name="Yan W."/>
            <person name="Fan B."/>
            <person name="Jiang Y."/>
            <person name="Adhikari A."/>
            <person name="Zheng C.-J."/>
            <person name="Schuster L."/>
            <person name="Cowan T.M."/>
            <person name="Smanski M.J."/>
            <person name="Chevrette M.G."/>
            <person name="De Carvalho L.P.S."/>
            <person name="Shen B."/>
        </authorList>
    </citation>
    <scope>NUCLEOTIDE SEQUENCE [LARGE SCALE GENOMIC DNA]</scope>
    <source>
        <strain evidence="3 4">NPDC004045</strain>
    </source>
</reference>
<keyword evidence="1" id="KW-0472">Membrane</keyword>
<evidence type="ECO:0000256" key="1">
    <source>
        <dbReference type="SAM" id="Phobius"/>
    </source>
</evidence>
<keyword evidence="3" id="KW-0407">Ion channel</keyword>
<feature type="domain" description="Potassium channel" evidence="2">
    <location>
        <begin position="85"/>
        <end position="166"/>
    </location>
</feature>